<evidence type="ECO:0000256" key="1">
    <source>
        <dbReference type="ARBA" id="ARBA00022448"/>
    </source>
</evidence>
<name>A0AAE1PL19_9EUCA</name>
<accession>A0AAE1PL19</accession>
<proteinExistence type="predicted"/>
<dbReference type="Proteomes" id="UP001292094">
    <property type="component" value="Unassembled WGS sequence"/>
</dbReference>
<dbReference type="InterPro" id="IPR038497">
    <property type="entry name" value="ATPase_V1-cplx_hsu_C_sf"/>
</dbReference>
<keyword evidence="1" id="KW-0813">Transport</keyword>
<evidence type="ECO:0000313" key="4">
    <source>
        <dbReference type="EMBL" id="KAK4310426.1"/>
    </source>
</evidence>
<gene>
    <name evidence="4" type="ORF">Pmani_018011</name>
</gene>
<reference evidence="4" key="1">
    <citation type="submission" date="2023-11" db="EMBL/GenBank/DDBJ databases">
        <title>Genome assemblies of two species of porcelain crab, Petrolisthes cinctipes and Petrolisthes manimaculis (Anomura: Porcellanidae).</title>
        <authorList>
            <person name="Angst P."/>
        </authorList>
    </citation>
    <scope>NUCLEOTIDE SEQUENCE</scope>
    <source>
        <strain evidence="4">PB745_02</strain>
        <tissue evidence="4">Gill</tissue>
    </source>
</reference>
<sequence length="61" mass="7457">MSFHTTIAEHMNSSLEYYRDEVKSGLLEWSPVHFNEDFWRSNAVKFNHYNYQLLKLLIRHL</sequence>
<comment type="caution">
    <text evidence="4">The sequence shown here is derived from an EMBL/GenBank/DDBJ whole genome shotgun (WGS) entry which is preliminary data.</text>
</comment>
<feature type="domain" description="ATPase V1 complex subunit H C-terminal" evidence="3">
    <location>
        <begin position="13"/>
        <end position="61"/>
    </location>
</feature>
<protein>
    <recommendedName>
        <fullName evidence="3">ATPase V1 complex subunit H C-terminal domain-containing protein</fullName>
    </recommendedName>
</protein>
<dbReference type="PANTHER" id="PTHR10698:SF0">
    <property type="entry name" value="V-TYPE PROTON ATPASE SUBUNIT H"/>
    <property type="match status" value="1"/>
</dbReference>
<comment type="function">
    <text evidence="2">Subunit of the V1 complex of vacuolar(H+)-ATPase (V-ATPase), a multisubunit enzyme composed of a peripheral complex (V1) that hydrolyzes ATP and a membrane integral complex (V0) that translocates protons. V-ATPase is responsible for acidifying and maintaining the pH of intracellular compartments and in some cell types, is targeted to the plasma membrane, where it is responsible for acidifying the extracellular environment. Subunit H is essential for V-ATPase activity, but not for the assembly of the complex.</text>
</comment>
<evidence type="ECO:0000259" key="3">
    <source>
        <dbReference type="Pfam" id="PF11698"/>
    </source>
</evidence>
<evidence type="ECO:0000256" key="2">
    <source>
        <dbReference type="ARBA" id="ARBA00046225"/>
    </source>
</evidence>
<dbReference type="Pfam" id="PF11698">
    <property type="entry name" value="V-ATPase_H_C"/>
    <property type="match status" value="1"/>
</dbReference>
<dbReference type="PANTHER" id="PTHR10698">
    <property type="entry name" value="V-TYPE PROTON ATPASE SUBUNIT H"/>
    <property type="match status" value="1"/>
</dbReference>
<dbReference type="GO" id="GO:0000221">
    <property type="term" value="C:vacuolar proton-transporting V-type ATPase, V1 domain"/>
    <property type="evidence" value="ECO:0007669"/>
    <property type="project" value="InterPro"/>
</dbReference>
<dbReference type="InterPro" id="IPR016024">
    <property type="entry name" value="ARM-type_fold"/>
</dbReference>
<dbReference type="Gene3D" id="1.25.40.150">
    <property type="entry name" value="V-type ATPase, subunit H, C-terminal domain"/>
    <property type="match status" value="1"/>
</dbReference>
<organism evidence="4 5">
    <name type="scientific">Petrolisthes manimaculis</name>
    <dbReference type="NCBI Taxonomy" id="1843537"/>
    <lineage>
        <taxon>Eukaryota</taxon>
        <taxon>Metazoa</taxon>
        <taxon>Ecdysozoa</taxon>
        <taxon>Arthropoda</taxon>
        <taxon>Crustacea</taxon>
        <taxon>Multicrustacea</taxon>
        <taxon>Malacostraca</taxon>
        <taxon>Eumalacostraca</taxon>
        <taxon>Eucarida</taxon>
        <taxon>Decapoda</taxon>
        <taxon>Pleocyemata</taxon>
        <taxon>Anomura</taxon>
        <taxon>Galatheoidea</taxon>
        <taxon>Porcellanidae</taxon>
        <taxon>Petrolisthes</taxon>
    </lineage>
</organism>
<dbReference type="InterPro" id="IPR004908">
    <property type="entry name" value="ATPase_V1-cplx_hsu"/>
</dbReference>
<dbReference type="GO" id="GO:0046961">
    <property type="term" value="F:proton-transporting ATPase activity, rotational mechanism"/>
    <property type="evidence" value="ECO:0007669"/>
    <property type="project" value="InterPro"/>
</dbReference>
<dbReference type="SUPFAM" id="SSF48371">
    <property type="entry name" value="ARM repeat"/>
    <property type="match status" value="1"/>
</dbReference>
<dbReference type="EMBL" id="JAWZYT010001638">
    <property type="protein sequence ID" value="KAK4310426.1"/>
    <property type="molecule type" value="Genomic_DNA"/>
</dbReference>
<evidence type="ECO:0000313" key="5">
    <source>
        <dbReference type="Proteomes" id="UP001292094"/>
    </source>
</evidence>
<dbReference type="InterPro" id="IPR011987">
    <property type="entry name" value="ATPase_V1-cplx_hsu_C"/>
</dbReference>
<dbReference type="AlphaFoldDB" id="A0AAE1PL19"/>
<keyword evidence="5" id="KW-1185">Reference proteome</keyword>